<dbReference type="InterPro" id="IPR035952">
    <property type="entry name" value="Rhomboid-like_sf"/>
</dbReference>
<dbReference type="InterPro" id="IPR050925">
    <property type="entry name" value="Rhomboid_protease_S54"/>
</dbReference>
<evidence type="ECO:0000256" key="4">
    <source>
        <dbReference type="ARBA" id="ARBA00022801"/>
    </source>
</evidence>
<evidence type="ECO:0000256" key="3">
    <source>
        <dbReference type="ARBA" id="ARBA00022692"/>
    </source>
</evidence>
<comment type="subcellular location">
    <subcellularLocation>
        <location evidence="1">Membrane</location>
        <topology evidence="1">Multi-pass membrane protein</topology>
    </subcellularLocation>
</comment>
<keyword evidence="9" id="KW-0645">Protease</keyword>
<feature type="transmembrane region" description="Helical" evidence="7">
    <location>
        <begin position="155"/>
        <end position="172"/>
    </location>
</feature>
<evidence type="ECO:0000256" key="1">
    <source>
        <dbReference type="ARBA" id="ARBA00004141"/>
    </source>
</evidence>
<dbReference type="GO" id="GO:0016020">
    <property type="term" value="C:membrane"/>
    <property type="evidence" value="ECO:0007669"/>
    <property type="project" value="UniProtKB-SubCell"/>
</dbReference>
<feature type="transmembrane region" description="Helical" evidence="7">
    <location>
        <begin position="178"/>
        <end position="196"/>
    </location>
</feature>
<dbReference type="EMBL" id="FOGF01000029">
    <property type="protein sequence ID" value="SER26204.1"/>
    <property type="molecule type" value="Genomic_DNA"/>
</dbReference>
<name>A0A1H9MR68_9LACT</name>
<dbReference type="InterPro" id="IPR022764">
    <property type="entry name" value="Peptidase_S54_rhomboid_dom"/>
</dbReference>
<dbReference type="PANTHER" id="PTHR43731:SF14">
    <property type="entry name" value="PRESENILIN-ASSOCIATED RHOMBOID-LIKE PROTEIN, MITOCHONDRIAL"/>
    <property type="match status" value="1"/>
</dbReference>
<evidence type="ECO:0000259" key="8">
    <source>
        <dbReference type="Pfam" id="PF01694"/>
    </source>
</evidence>
<feature type="transmembrane region" description="Helical" evidence="7">
    <location>
        <begin position="20"/>
        <end position="37"/>
    </location>
</feature>
<dbReference type="AlphaFoldDB" id="A0A1H9MR68"/>
<dbReference type="Proteomes" id="UP000198556">
    <property type="component" value="Unassembled WGS sequence"/>
</dbReference>
<evidence type="ECO:0000313" key="9">
    <source>
        <dbReference type="EMBL" id="SER26204.1"/>
    </source>
</evidence>
<gene>
    <name evidence="9" type="ORF">SAMN05421767_12918</name>
</gene>
<keyword evidence="3 7" id="KW-0812">Transmembrane</keyword>
<dbReference type="SUPFAM" id="SSF144091">
    <property type="entry name" value="Rhomboid-like"/>
    <property type="match status" value="1"/>
</dbReference>
<keyword evidence="10" id="KW-1185">Reference proteome</keyword>
<proteinExistence type="inferred from homology"/>
<sequence length="231" mass="25801">MNYYKKQRYVGMIRDNWSVTNLFLVIQIIVYLLMTLMGGSENPYVLMAFGAKVNGLVALGQYWRLVTPIFIHIGIAHLVMNSLFLYYLGNEMERILGSGRFFVVYLLSGIMGNVCSFAFSNALSAGASTSLFGLFGVILYLAYKHSYVRSFNYLGKTYGPLIILNVIFGFLNSGVDNFGHIGGLLGGFLVTAIVSFHGDQNTKLVERILAVITYVIVFLLLFRLGMSKVLY</sequence>
<accession>A0A1H9MR68</accession>
<dbReference type="Pfam" id="PF01694">
    <property type="entry name" value="Rhomboid"/>
    <property type="match status" value="1"/>
</dbReference>
<comment type="similarity">
    <text evidence="2">Belongs to the peptidase S54 family.</text>
</comment>
<feature type="transmembrane region" description="Helical" evidence="7">
    <location>
        <begin position="125"/>
        <end position="143"/>
    </location>
</feature>
<dbReference type="STRING" id="137733.SAMN05421767_12918"/>
<feature type="transmembrane region" description="Helical" evidence="7">
    <location>
        <begin position="208"/>
        <end position="226"/>
    </location>
</feature>
<evidence type="ECO:0000256" key="7">
    <source>
        <dbReference type="SAM" id="Phobius"/>
    </source>
</evidence>
<dbReference type="GO" id="GO:0006508">
    <property type="term" value="P:proteolysis"/>
    <property type="evidence" value="ECO:0007669"/>
    <property type="project" value="UniProtKB-KW"/>
</dbReference>
<organism evidence="9 10">
    <name type="scientific">Granulicatella balaenopterae</name>
    <dbReference type="NCBI Taxonomy" id="137733"/>
    <lineage>
        <taxon>Bacteria</taxon>
        <taxon>Bacillati</taxon>
        <taxon>Bacillota</taxon>
        <taxon>Bacilli</taxon>
        <taxon>Lactobacillales</taxon>
        <taxon>Carnobacteriaceae</taxon>
        <taxon>Granulicatella</taxon>
    </lineage>
</organism>
<keyword evidence="4" id="KW-0378">Hydrolase</keyword>
<feature type="transmembrane region" description="Helical" evidence="7">
    <location>
        <begin position="101"/>
        <end position="119"/>
    </location>
</feature>
<evidence type="ECO:0000256" key="2">
    <source>
        <dbReference type="ARBA" id="ARBA00009045"/>
    </source>
</evidence>
<dbReference type="RefSeq" id="WP_245711142.1">
    <property type="nucleotide sequence ID" value="NZ_FOGF01000029.1"/>
</dbReference>
<feature type="domain" description="Peptidase S54 rhomboid" evidence="8">
    <location>
        <begin position="60"/>
        <end position="194"/>
    </location>
</feature>
<feature type="transmembrane region" description="Helical" evidence="7">
    <location>
        <begin position="69"/>
        <end position="89"/>
    </location>
</feature>
<evidence type="ECO:0000256" key="6">
    <source>
        <dbReference type="ARBA" id="ARBA00023136"/>
    </source>
</evidence>
<evidence type="ECO:0000256" key="5">
    <source>
        <dbReference type="ARBA" id="ARBA00022989"/>
    </source>
</evidence>
<keyword evidence="5 7" id="KW-1133">Transmembrane helix</keyword>
<protein>
    <submittedName>
        <fullName evidence="9">Rhomboid protease GluP</fullName>
    </submittedName>
</protein>
<keyword evidence="6 7" id="KW-0472">Membrane</keyword>
<evidence type="ECO:0000313" key="10">
    <source>
        <dbReference type="Proteomes" id="UP000198556"/>
    </source>
</evidence>
<dbReference type="Gene3D" id="1.20.1540.10">
    <property type="entry name" value="Rhomboid-like"/>
    <property type="match status" value="1"/>
</dbReference>
<reference evidence="9 10" key="1">
    <citation type="submission" date="2016-10" db="EMBL/GenBank/DDBJ databases">
        <authorList>
            <person name="de Groot N.N."/>
        </authorList>
    </citation>
    <scope>NUCLEOTIDE SEQUENCE [LARGE SCALE GENOMIC DNA]</scope>
    <source>
        <strain evidence="9 10">DSM 15827</strain>
    </source>
</reference>
<dbReference type="GO" id="GO:0004252">
    <property type="term" value="F:serine-type endopeptidase activity"/>
    <property type="evidence" value="ECO:0007669"/>
    <property type="project" value="InterPro"/>
</dbReference>
<dbReference type="PANTHER" id="PTHR43731">
    <property type="entry name" value="RHOMBOID PROTEASE"/>
    <property type="match status" value="1"/>
</dbReference>